<dbReference type="Pfam" id="PF19086">
    <property type="entry name" value="Terpene_syn_C_2"/>
    <property type="match status" value="1"/>
</dbReference>
<dbReference type="Proteomes" id="UP000799118">
    <property type="component" value="Unassembled WGS sequence"/>
</dbReference>
<evidence type="ECO:0000313" key="1">
    <source>
        <dbReference type="EMBL" id="KAE9391130.1"/>
    </source>
</evidence>
<gene>
    <name evidence="1" type="ORF">BT96DRAFT_888828</name>
</gene>
<protein>
    <submittedName>
        <fullName evidence="1">Terpenoid synthase</fullName>
    </submittedName>
</protein>
<dbReference type="AlphaFoldDB" id="A0A6A4H0H7"/>
<evidence type="ECO:0000313" key="2">
    <source>
        <dbReference type="Proteomes" id="UP000799118"/>
    </source>
</evidence>
<dbReference type="Gene3D" id="1.10.600.10">
    <property type="entry name" value="Farnesyl Diphosphate Synthase"/>
    <property type="match status" value="1"/>
</dbReference>
<organism evidence="1 2">
    <name type="scientific">Gymnopus androsaceus JB14</name>
    <dbReference type="NCBI Taxonomy" id="1447944"/>
    <lineage>
        <taxon>Eukaryota</taxon>
        <taxon>Fungi</taxon>
        <taxon>Dikarya</taxon>
        <taxon>Basidiomycota</taxon>
        <taxon>Agaricomycotina</taxon>
        <taxon>Agaricomycetes</taxon>
        <taxon>Agaricomycetidae</taxon>
        <taxon>Agaricales</taxon>
        <taxon>Marasmiineae</taxon>
        <taxon>Omphalotaceae</taxon>
        <taxon>Gymnopus</taxon>
    </lineage>
</organism>
<name>A0A6A4H0H7_9AGAR</name>
<keyword evidence="2" id="KW-1185">Reference proteome</keyword>
<sequence>MAPFPSRLVDTTRVASYFSSFPVKNCEYDALPTIQKALNSTIYSCTAPGTKAQRKAEYRHTNPAGNLFGLCFSLSEADRLGYTVQFIEFLCIVDDVMEDLPFKEACREHCFLREALSDGYYQDEYEAEPIGRSRKFLRDIRTELLNDNDPSSLVLLQTLDMSLEHRDSLDVEFLTLEDYIPYRKKNFDYEFVCQLVRWAMKIPMKFSPEKELLVSKYEHSIGVTAGLTNDYFSWEMERNQPTDRLRNAVAVLIKEHSIPESEAKVMLKEHIMKEEKKALELMHESESNKEDFEQVTRYLTALELFAAGYSFWCSTCPRYHRIQKDDFN</sequence>
<dbReference type="OrthoDB" id="3349471at2759"/>
<dbReference type="EMBL" id="ML769635">
    <property type="protein sequence ID" value="KAE9391130.1"/>
    <property type="molecule type" value="Genomic_DNA"/>
</dbReference>
<accession>A0A6A4H0H7</accession>
<reference evidence="1" key="1">
    <citation type="journal article" date="2019" name="Environ. Microbiol.">
        <title>Fungal ecological strategies reflected in gene transcription - a case study of two litter decomposers.</title>
        <authorList>
            <person name="Barbi F."/>
            <person name="Kohler A."/>
            <person name="Barry K."/>
            <person name="Baskaran P."/>
            <person name="Daum C."/>
            <person name="Fauchery L."/>
            <person name="Ihrmark K."/>
            <person name="Kuo A."/>
            <person name="LaButti K."/>
            <person name="Lipzen A."/>
            <person name="Morin E."/>
            <person name="Grigoriev I.V."/>
            <person name="Henrissat B."/>
            <person name="Lindahl B."/>
            <person name="Martin F."/>
        </authorList>
    </citation>
    <scope>NUCLEOTIDE SEQUENCE</scope>
    <source>
        <strain evidence="1">JB14</strain>
    </source>
</reference>
<proteinExistence type="predicted"/>
<dbReference type="SUPFAM" id="SSF48576">
    <property type="entry name" value="Terpenoid synthases"/>
    <property type="match status" value="1"/>
</dbReference>
<dbReference type="InterPro" id="IPR008949">
    <property type="entry name" value="Isoprenoid_synthase_dom_sf"/>
</dbReference>